<dbReference type="AlphaFoldDB" id="A0A517NBE0"/>
<dbReference type="InterPro" id="IPR058625">
    <property type="entry name" value="MdtA-like_BSH"/>
</dbReference>
<evidence type="ECO:0000313" key="6">
    <source>
        <dbReference type="Proteomes" id="UP000318538"/>
    </source>
</evidence>
<dbReference type="OrthoDB" id="269337at2"/>
<feature type="domain" description="CusB-like beta-barrel" evidence="4">
    <location>
        <begin position="212"/>
        <end position="272"/>
    </location>
</feature>
<dbReference type="Pfam" id="PF25954">
    <property type="entry name" value="Beta-barrel_RND_2"/>
    <property type="match status" value="1"/>
</dbReference>
<evidence type="ECO:0000259" key="4">
    <source>
        <dbReference type="Pfam" id="PF25954"/>
    </source>
</evidence>
<dbReference type="RefSeq" id="WP_145170049.1">
    <property type="nucleotide sequence ID" value="NZ_CP036525.1"/>
</dbReference>
<dbReference type="GO" id="GO:1990281">
    <property type="term" value="C:efflux pump complex"/>
    <property type="evidence" value="ECO:0007669"/>
    <property type="project" value="TreeGrafter"/>
</dbReference>
<organism evidence="5 6">
    <name type="scientific">Rubripirellula lacrimiformis</name>
    <dbReference type="NCBI Taxonomy" id="1930273"/>
    <lineage>
        <taxon>Bacteria</taxon>
        <taxon>Pseudomonadati</taxon>
        <taxon>Planctomycetota</taxon>
        <taxon>Planctomycetia</taxon>
        <taxon>Pirellulales</taxon>
        <taxon>Pirellulaceae</taxon>
        <taxon>Rubripirellula</taxon>
    </lineage>
</organism>
<dbReference type="PANTHER" id="PTHR30469:SF15">
    <property type="entry name" value="HLYD FAMILY OF SECRETION PROTEINS"/>
    <property type="match status" value="1"/>
</dbReference>
<comment type="similarity">
    <text evidence="1">Belongs to the membrane fusion protein (MFP) (TC 8.A.1) family.</text>
</comment>
<dbReference type="PANTHER" id="PTHR30469">
    <property type="entry name" value="MULTIDRUG RESISTANCE PROTEIN MDTA"/>
    <property type="match status" value="1"/>
</dbReference>
<protein>
    <submittedName>
        <fullName evidence="5">Macrolide transporter subunit MacA</fullName>
    </submittedName>
</protein>
<accession>A0A517NBE0</accession>
<name>A0A517NBE0_9BACT</name>
<dbReference type="KEGG" id="rlc:K227x_28310"/>
<dbReference type="Gene3D" id="2.40.50.100">
    <property type="match status" value="1"/>
</dbReference>
<proteinExistence type="inferred from homology"/>
<dbReference type="InterPro" id="IPR058792">
    <property type="entry name" value="Beta-barrel_RND_2"/>
</dbReference>
<feature type="coiled-coil region" evidence="2">
    <location>
        <begin position="132"/>
        <end position="170"/>
    </location>
</feature>
<dbReference type="Gene3D" id="1.10.287.470">
    <property type="entry name" value="Helix hairpin bin"/>
    <property type="match status" value="1"/>
</dbReference>
<evidence type="ECO:0000313" key="5">
    <source>
        <dbReference type="EMBL" id="QDT04440.1"/>
    </source>
</evidence>
<dbReference type="EMBL" id="CP036525">
    <property type="protein sequence ID" value="QDT04440.1"/>
    <property type="molecule type" value="Genomic_DNA"/>
</dbReference>
<sequence>MMTSSTLQQRLIVIMIAFALAGNASVVAQSVTYNESYTIQGFSQPVRLSSVAGATSGIIRQRLVREGDVVLQGEALIQLDPTIHQARLELARIAKDAKGEWQIAKAELASKTSRFERIESLVARNHATSVELLQANEDLTIARASLRRAEDRLAQQLADYNRLLAESEQLCIKAPFDGVVVEFTKQVGEFVGPGESTVCTIADLSELSVEFLVPRLYRSNLKIGSEIEVVFTIINRVVVGKIDYISPFPNGETNTYKVKARVDNSDGSLSAGERCLLREIETKSSKMEPSQAAHDAVRRT</sequence>
<dbReference type="GO" id="GO:0015562">
    <property type="term" value="F:efflux transmembrane transporter activity"/>
    <property type="evidence" value="ECO:0007669"/>
    <property type="project" value="TreeGrafter"/>
</dbReference>
<feature type="domain" description="Multidrug resistance protein MdtA-like barrel-sandwich hybrid" evidence="3">
    <location>
        <begin position="51"/>
        <end position="197"/>
    </location>
</feature>
<evidence type="ECO:0000256" key="2">
    <source>
        <dbReference type="SAM" id="Coils"/>
    </source>
</evidence>
<reference evidence="5 6" key="1">
    <citation type="submission" date="2019-02" db="EMBL/GenBank/DDBJ databases">
        <title>Deep-cultivation of Planctomycetes and their phenomic and genomic characterization uncovers novel biology.</title>
        <authorList>
            <person name="Wiegand S."/>
            <person name="Jogler M."/>
            <person name="Boedeker C."/>
            <person name="Pinto D."/>
            <person name="Vollmers J."/>
            <person name="Rivas-Marin E."/>
            <person name="Kohn T."/>
            <person name="Peeters S.H."/>
            <person name="Heuer A."/>
            <person name="Rast P."/>
            <person name="Oberbeckmann S."/>
            <person name="Bunk B."/>
            <person name="Jeske O."/>
            <person name="Meyerdierks A."/>
            <person name="Storesund J.E."/>
            <person name="Kallscheuer N."/>
            <person name="Luecker S."/>
            <person name="Lage O.M."/>
            <person name="Pohl T."/>
            <person name="Merkel B.J."/>
            <person name="Hornburger P."/>
            <person name="Mueller R.-W."/>
            <person name="Bruemmer F."/>
            <person name="Labrenz M."/>
            <person name="Spormann A.M."/>
            <person name="Op den Camp H."/>
            <person name="Overmann J."/>
            <person name="Amann R."/>
            <person name="Jetten M.S.M."/>
            <person name="Mascher T."/>
            <person name="Medema M.H."/>
            <person name="Devos D.P."/>
            <person name="Kaster A.-K."/>
            <person name="Ovreas L."/>
            <person name="Rohde M."/>
            <person name="Galperin M.Y."/>
            <person name="Jogler C."/>
        </authorList>
    </citation>
    <scope>NUCLEOTIDE SEQUENCE [LARGE SCALE GENOMIC DNA]</scope>
    <source>
        <strain evidence="5 6">K22_7</strain>
    </source>
</reference>
<evidence type="ECO:0000256" key="1">
    <source>
        <dbReference type="ARBA" id="ARBA00009477"/>
    </source>
</evidence>
<dbReference type="Pfam" id="PF25917">
    <property type="entry name" value="BSH_RND"/>
    <property type="match status" value="1"/>
</dbReference>
<evidence type="ECO:0000259" key="3">
    <source>
        <dbReference type="Pfam" id="PF25917"/>
    </source>
</evidence>
<keyword evidence="2" id="KW-0175">Coiled coil</keyword>
<dbReference type="Gene3D" id="2.40.30.170">
    <property type="match status" value="1"/>
</dbReference>
<gene>
    <name evidence="5" type="ORF">K227x_28310</name>
</gene>
<dbReference type="InterPro" id="IPR006143">
    <property type="entry name" value="RND_pump_MFP"/>
</dbReference>
<dbReference type="NCBIfam" id="TIGR01730">
    <property type="entry name" value="RND_mfp"/>
    <property type="match status" value="1"/>
</dbReference>
<dbReference type="SUPFAM" id="SSF111369">
    <property type="entry name" value="HlyD-like secretion proteins"/>
    <property type="match status" value="1"/>
</dbReference>
<dbReference type="Proteomes" id="UP000318538">
    <property type="component" value="Chromosome"/>
</dbReference>
<keyword evidence="6" id="KW-1185">Reference proteome</keyword>